<name>A0A0F9P7Z8_9ZZZZ</name>
<dbReference type="EMBL" id="LAZR01006800">
    <property type="protein sequence ID" value="KKM89557.1"/>
    <property type="molecule type" value="Genomic_DNA"/>
</dbReference>
<reference evidence="1" key="1">
    <citation type="journal article" date="2015" name="Nature">
        <title>Complex archaea that bridge the gap between prokaryotes and eukaryotes.</title>
        <authorList>
            <person name="Spang A."/>
            <person name="Saw J.H."/>
            <person name="Jorgensen S.L."/>
            <person name="Zaremba-Niedzwiedzka K."/>
            <person name="Martijn J."/>
            <person name="Lind A.E."/>
            <person name="van Eijk R."/>
            <person name="Schleper C."/>
            <person name="Guy L."/>
            <person name="Ettema T.J."/>
        </authorList>
    </citation>
    <scope>NUCLEOTIDE SEQUENCE</scope>
</reference>
<evidence type="ECO:0000313" key="1">
    <source>
        <dbReference type="EMBL" id="KKM89557.1"/>
    </source>
</evidence>
<protein>
    <submittedName>
        <fullName evidence="1">Uncharacterized protein</fullName>
    </submittedName>
</protein>
<gene>
    <name evidence="1" type="ORF">LCGC14_1247430</name>
</gene>
<dbReference type="AlphaFoldDB" id="A0A0F9P7Z8"/>
<proteinExistence type="predicted"/>
<comment type="caution">
    <text evidence="1">The sequence shown here is derived from an EMBL/GenBank/DDBJ whole genome shotgun (WGS) entry which is preliminary data.</text>
</comment>
<organism evidence="1">
    <name type="scientific">marine sediment metagenome</name>
    <dbReference type="NCBI Taxonomy" id="412755"/>
    <lineage>
        <taxon>unclassified sequences</taxon>
        <taxon>metagenomes</taxon>
        <taxon>ecological metagenomes</taxon>
    </lineage>
</organism>
<accession>A0A0F9P7Z8</accession>
<sequence>MFKKIAILITIIVLVFGSASQAARNPGAWDTFKRIMLAVPSNMIPSADDTYDGGSASYNWRNWFLSGELTLTDGTDTSIIKHVQEPGLGGRLTIGLDETARTLVIADAGDVDTDLGLSAVANPSLVIFDATASAKLTVTSVAIMITGSSLNITTDGSLLMTSSGTKTFKLIADVVSGNLNSFTSNANIEFTDTDGEQSWVYIEPKINQSGTAAYNGLHVNVLETTPGSSFGDGSTGQGNNLLLLEREGIPYFRVDRDGTVVVRGPLTGYVNSTVLTNTEGTHDGGNNVAIMTDGGESFATSNYVGMTIYNNTDNSSCTVTANDGTTITCTLAGGTDDDWDTNDTWSVAPGPDQSGSLFYISSATTILHPATANYVAGYYSTAANVIKVDPQSGSMQITLNGTPTGTNGEEIDSPGAAGDFIWIHNQSATVGVTHGRSGVFIDGGAS</sequence>